<proteinExistence type="predicted"/>
<dbReference type="SUPFAM" id="SSF56349">
    <property type="entry name" value="DNA breaking-rejoining enzymes"/>
    <property type="match status" value="1"/>
</dbReference>
<dbReference type="Gene3D" id="1.10.443.10">
    <property type="entry name" value="Intergrase catalytic core"/>
    <property type="match status" value="1"/>
</dbReference>
<accession>A0ABU2A690</accession>
<dbReference type="EMBL" id="JAVDXV010000003">
    <property type="protein sequence ID" value="MDR7332717.1"/>
    <property type="molecule type" value="Genomic_DNA"/>
</dbReference>
<gene>
    <name evidence="2" type="ORF">J2X21_001850</name>
</gene>
<evidence type="ECO:0000313" key="3">
    <source>
        <dbReference type="Proteomes" id="UP001180825"/>
    </source>
</evidence>
<dbReference type="InterPro" id="IPR013762">
    <property type="entry name" value="Integrase-like_cat_sf"/>
</dbReference>
<keyword evidence="1" id="KW-0233">DNA recombination</keyword>
<name>A0ABU2A690_9BURK</name>
<sequence length="557" mass="61282">MTAHSHEVDGGTVCLYSNGRLINTFDFTAAGFKPELANALARAIVGQFGHTSLEAQRQSWRCLRKLSAFLNAAGVEQKPNLPHDVLSRFRDWLAVSGLASSTAQSTLNVVSATLAWCYRNVPAVLSPATSLLVQGFVRTAPVVRPPLTPAELKAILAACYADIEETEAKLAAGRRIIEGRPANAEEAELAPIVSKLLELGGGDLPRLRDIFSSRVGLGTRVFKMGGTDMLLGRLWLTTEAIFPFYVAILAQTSGNPYAILAMQRGCLRDHPLREDLERVVWLKLRSHSEQHAEFPKGRTWSAPELCRRLMALNEGLLEQCIPEDRDKLFICKKKKIREVGAMKFQMMHVLLDQFIGRHQLPGFDFKDLRKAGAAAHHQATGSVVAAQRRLNHRSVVTTARYTRIEDRSDAHDAVIRKFQGQLMSGVVREGAVRDSTVKQRPAGHETVFGFSCADPFAGVAPGSIVGKPCLQFHRCATCPGALITLDDATVVARLLATGRALDEARERSLKEGWWPRFKEAYEPTRLILQDELLPAVAPAIREKALSLPTAAAMLHLE</sequence>
<protein>
    <submittedName>
        <fullName evidence="2">Integrase</fullName>
    </submittedName>
</protein>
<dbReference type="RefSeq" id="WP_310327623.1">
    <property type="nucleotide sequence ID" value="NZ_JAVDXV010000003.1"/>
</dbReference>
<evidence type="ECO:0000256" key="1">
    <source>
        <dbReference type="ARBA" id="ARBA00023172"/>
    </source>
</evidence>
<dbReference type="Proteomes" id="UP001180825">
    <property type="component" value="Unassembled WGS sequence"/>
</dbReference>
<keyword evidence="3" id="KW-1185">Reference proteome</keyword>
<reference evidence="2 3" key="1">
    <citation type="submission" date="2023-07" db="EMBL/GenBank/DDBJ databases">
        <title>Sorghum-associated microbial communities from plants grown in Nebraska, USA.</title>
        <authorList>
            <person name="Schachtman D."/>
        </authorList>
    </citation>
    <scope>NUCLEOTIDE SEQUENCE [LARGE SCALE GENOMIC DNA]</scope>
    <source>
        <strain evidence="2 3">BE316</strain>
    </source>
</reference>
<dbReference type="InterPro" id="IPR011010">
    <property type="entry name" value="DNA_brk_join_enz"/>
</dbReference>
<organism evidence="2 3">
    <name type="scientific">Roseateles asaccharophilus</name>
    <dbReference type="NCBI Taxonomy" id="582607"/>
    <lineage>
        <taxon>Bacteria</taxon>
        <taxon>Pseudomonadati</taxon>
        <taxon>Pseudomonadota</taxon>
        <taxon>Betaproteobacteria</taxon>
        <taxon>Burkholderiales</taxon>
        <taxon>Sphaerotilaceae</taxon>
        <taxon>Roseateles</taxon>
    </lineage>
</organism>
<evidence type="ECO:0000313" key="2">
    <source>
        <dbReference type="EMBL" id="MDR7332717.1"/>
    </source>
</evidence>
<comment type="caution">
    <text evidence="2">The sequence shown here is derived from an EMBL/GenBank/DDBJ whole genome shotgun (WGS) entry which is preliminary data.</text>
</comment>